<feature type="region of interest" description="Disordered" evidence="4">
    <location>
        <begin position="90"/>
        <end position="112"/>
    </location>
</feature>
<dbReference type="SMART" id="SM01179">
    <property type="entry name" value="DUF862"/>
    <property type="match status" value="1"/>
</dbReference>
<feature type="compositionally biased region" description="Polar residues" evidence="4">
    <location>
        <begin position="43"/>
        <end position="55"/>
    </location>
</feature>
<evidence type="ECO:0000256" key="1">
    <source>
        <dbReference type="ARBA" id="ARBA00008140"/>
    </source>
</evidence>
<dbReference type="EnsemblProtists" id="EKX38195">
    <property type="protein sequence ID" value="EKX38195"/>
    <property type="gene ID" value="GUITHDRAFT_144484"/>
</dbReference>
<dbReference type="GO" id="GO:0016579">
    <property type="term" value="P:protein deubiquitination"/>
    <property type="evidence" value="ECO:0007669"/>
    <property type="project" value="TreeGrafter"/>
</dbReference>
<feature type="domain" description="PPPDE" evidence="5">
    <location>
        <begin position="282"/>
        <end position="439"/>
    </location>
</feature>
<dbReference type="PaxDb" id="55529-EKX38195"/>
<evidence type="ECO:0000313" key="8">
    <source>
        <dbReference type="Proteomes" id="UP000011087"/>
    </source>
</evidence>
<dbReference type="GO" id="GO:0006508">
    <property type="term" value="P:proteolysis"/>
    <property type="evidence" value="ECO:0007669"/>
    <property type="project" value="UniProtKB-KW"/>
</dbReference>
<comment type="similarity">
    <text evidence="1">Belongs to the DeSI family.</text>
</comment>
<dbReference type="eggNOG" id="KOG0324">
    <property type="taxonomic scope" value="Eukaryota"/>
</dbReference>
<evidence type="ECO:0000256" key="2">
    <source>
        <dbReference type="ARBA" id="ARBA00022670"/>
    </source>
</evidence>
<reference evidence="7" key="3">
    <citation type="submission" date="2016-03" db="UniProtKB">
        <authorList>
            <consortium name="EnsemblProtists"/>
        </authorList>
    </citation>
    <scope>IDENTIFICATION</scope>
</reference>
<evidence type="ECO:0000256" key="4">
    <source>
        <dbReference type="SAM" id="MobiDB-lite"/>
    </source>
</evidence>
<dbReference type="PANTHER" id="PTHR12378:SF80">
    <property type="entry name" value="IP06716P-RELATED"/>
    <property type="match status" value="1"/>
</dbReference>
<dbReference type="AlphaFoldDB" id="L1IQU8"/>
<evidence type="ECO:0000313" key="7">
    <source>
        <dbReference type="EnsemblProtists" id="EKX38195"/>
    </source>
</evidence>
<dbReference type="KEGG" id="gtt:GUITHDRAFT_144484"/>
<name>L1IQU8_GUITC</name>
<sequence>MCNSLEISPLASGRYTARDLDAAVSLFFDRGPEILLMQANCQRLEPNSESSQPQEPVSGDMAYENGDQGPIDFTDVQNSLEHLNMDAHAMERSRRRRPGTAPPNRSAGQAQLDLDKKFDAMRSVVGLDVPDEVLEQLLRNAGGNVQMALETFFESESKDFVMINSYDGAGIPLPSEDLGIGRSTTHHQTLEDKYAFPHTLCAAIQLLPCSDNTPRKPYESLAALIGSGVNPHILALLMVETQGEVEKALEKYSEARTNPAEVEKFEKVVTAEQYYLRPEEAVPVYCNVYDLAWGQDDKDGKKKKVNSGLPGMGFGIYHSGIEVYGREISFGYSDDGCTGVFEVPSRCAGGVMPRITFKEVETAPAVQPLCWRSRWGISTARVMKSIISCREKYRGDTYDLVRRNCNHFSNELCVCLTGKKIPAYINRPANVGRVALKLFSVPAIAFGKLVDGVKKVQKKDSDGGASDGPVENPQLQGP</sequence>
<keyword evidence="8" id="KW-1185">Reference proteome</keyword>
<dbReference type="GO" id="GO:0101005">
    <property type="term" value="F:deubiquitinase activity"/>
    <property type="evidence" value="ECO:0007669"/>
    <property type="project" value="TreeGrafter"/>
</dbReference>
<keyword evidence="3" id="KW-0378">Hydrolase</keyword>
<dbReference type="HOGENOM" id="CLU_571703_0_0_1"/>
<dbReference type="RefSeq" id="XP_005825175.1">
    <property type="nucleotide sequence ID" value="XM_005825118.1"/>
</dbReference>
<reference evidence="8" key="2">
    <citation type="submission" date="2012-11" db="EMBL/GenBank/DDBJ databases">
        <authorList>
            <person name="Kuo A."/>
            <person name="Curtis B.A."/>
            <person name="Tanifuji G."/>
            <person name="Burki F."/>
            <person name="Gruber A."/>
            <person name="Irimia M."/>
            <person name="Maruyama S."/>
            <person name="Arias M.C."/>
            <person name="Ball S.G."/>
            <person name="Gile G.H."/>
            <person name="Hirakawa Y."/>
            <person name="Hopkins J.F."/>
            <person name="Rensing S.A."/>
            <person name="Schmutz J."/>
            <person name="Symeonidi A."/>
            <person name="Elias M."/>
            <person name="Eveleigh R.J."/>
            <person name="Herman E.K."/>
            <person name="Klute M.J."/>
            <person name="Nakayama T."/>
            <person name="Obornik M."/>
            <person name="Reyes-Prieto A."/>
            <person name="Armbrust E.V."/>
            <person name="Aves S.J."/>
            <person name="Beiko R.G."/>
            <person name="Coutinho P."/>
            <person name="Dacks J.B."/>
            <person name="Durnford D.G."/>
            <person name="Fast N.M."/>
            <person name="Green B.R."/>
            <person name="Grisdale C."/>
            <person name="Hempe F."/>
            <person name="Henrissat B."/>
            <person name="Hoppner M.P."/>
            <person name="Ishida K.-I."/>
            <person name="Kim E."/>
            <person name="Koreny L."/>
            <person name="Kroth P.G."/>
            <person name="Liu Y."/>
            <person name="Malik S.-B."/>
            <person name="Maier U.G."/>
            <person name="McRose D."/>
            <person name="Mock T."/>
            <person name="Neilson J.A."/>
            <person name="Onodera N.T."/>
            <person name="Poole A.M."/>
            <person name="Pritham E.J."/>
            <person name="Richards T.A."/>
            <person name="Rocap G."/>
            <person name="Roy S.W."/>
            <person name="Sarai C."/>
            <person name="Schaack S."/>
            <person name="Shirato S."/>
            <person name="Slamovits C.H."/>
            <person name="Spencer D.F."/>
            <person name="Suzuki S."/>
            <person name="Worden A.Z."/>
            <person name="Zauner S."/>
            <person name="Barry K."/>
            <person name="Bell C."/>
            <person name="Bharti A.K."/>
            <person name="Crow J.A."/>
            <person name="Grimwood J."/>
            <person name="Kramer R."/>
            <person name="Lindquist E."/>
            <person name="Lucas S."/>
            <person name="Salamov A."/>
            <person name="McFadden G.I."/>
            <person name="Lane C.E."/>
            <person name="Keeling P.J."/>
            <person name="Gray M.W."/>
            <person name="Grigoriev I.V."/>
            <person name="Archibald J.M."/>
        </authorList>
    </citation>
    <scope>NUCLEOTIDE SEQUENCE</scope>
    <source>
        <strain evidence="8">CCMP2712</strain>
    </source>
</reference>
<dbReference type="Gene3D" id="3.90.1720.30">
    <property type="entry name" value="PPPDE domains"/>
    <property type="match status" value="1"/>
</dbReference>
<accession>L1IQU8</accession>
<organism evidence="6">
    <name type="scientific">Guillardia theta (strain CCMP2712)</name>
    <name type="common">Cryptophyte</name>
    <dbReference type="NCBI Taxonomy" id="905079"/>
    <lineage>
        <taxon>Eukaryota</taxon>
        <taxon>Cryptophyceae</taxon>
        <taxon>Pyrenomonadales</taxon>
        <taxon>Geminigeraceae</taxon>
        <taxon>Guillardia</taxon>
    </lineage>
</organism>
<feature type="region of interest" description="Disordered" evidence="4">
    <location>
        <begin position="43"/>
        <end position="73"/>
    </location>
</feature>
<dbReference type="STRING" id="905079.L1IQU8"/>
<gene>
    <name evidence="6" type="ORF">GUITHDRAFT_144484</name>
</gene>
<dbReference type="Pfam" id="PF05903">
    <property type="entry name" value="Peptidase_C97"/>
    <property type="match status" value="1"/>
</dbReference>
<keyword evidence="2" id="KW-0645">Protease</keyword>
<dbReference type="InterPro" id="IPR008580">
    <property type="entry name" value="PPPDE_dom"/>
</dbReference>
<evidence type="ECO:0000259" key="5">
    <source>
        <dbReference type="PROSITE" id="PS51858"/>
    </source>
</evidence>
<evidence type="ECO:0000256" key="3">
    <source>
        <dbReference type="ARBA" id="ARBA00022801"/>
    </source>
</evidence>
<evidence type="ECO:0000313" key="6">
    <source>
        <dbReference type="EMBL" id="EKX38195.1"/>
    </source>
</evidence>
<dbReference type="EMBL" id="JH993051">
    <property type="protein sequence ID" value="EKX38195.1"/>
    <property type="molecule type" value="Genomic_DNA"/>
</dbReference>
<protein>
    <recommendedName>
        <fullName evidence="5">PPPDE domain-containing protein</fullName>
    </recommendedName>
</protein>
<dbReference type="InterPro" id="IPR042266">
    <property type="entry name" value="PPPDE_sf"/>
</dbReference>
<reference evidence="6 8" key="1">
    <citation type="journal article" date="2012" name="Nature">
        <title>Algal genomes reveal evolutionary mosaicism and the fate of nucleomorphs.</title>
        <authorList>
            <consortium name="DOE Joint Genome Institute"/>
            <person name="Curtis B.A."/>
            <person name="Tanifuji G."/>
            <person name="Burki F."/>
            <person name="Gruber A."/>
            <person name="Irimia M."/>
            <person name="Maruyama S."/>
            <person name="Arias M.C."/>
            <person name="Ball S.G."/>
            <person name="Gile G.H."/>
            <person name="Hirakawa Y."/>
            <person name="Hopkins J.F."/>
            <person name="Kuo A."/>
            <person name="Rensing S.A."/>
            <person name="Schmutz J."/>
            <person name="Symeonidi A."/>
            <person name="Elias M."/>
            <person name="Eveleigh R.J."/>
            <person name="Herman E.K."/>
            <person name="Klute M.J."/>
            <person name="Nakayama T."/>
            <person name="Obornik M."/>
            <person name="Reyes-Prieto A."/>
            <person name="Armbrust E.V."/>
            <person name="Aves S.J."/>
            <person name="Beiko R.G."/>
            <person name="Coutinho P."/>
            <person name="Dacks J.B."/>
            <person name="Durnford D.G."/>
            <person name="Fast N.M."/>
            <person name="Green B.R."/>
            <person name="Grisdale C.J."/>
            <person name="Hempel F."/>
            <person name="Henrissat B."/>
            <person name="Hoppner M.P."/>
            <person name="Ishida K."/>
            <person name="Kim E."/>
            <person name="Koreny L."/>
            <person name="Kroth P.G."/>
            <person name="Liu Y."/>
            <person name="Malik S.B."/>
            <person name="Maier U.G."/>
            <person name="McRose D."/>
            <person name="Mock T."/>
            <person name="Neilson J.A."/>
            <person name="Onodera N.T."/>
            <person name="Poole A.M."/>
            <person name="Pritham E.J."/>
            <person name="Richards T.A."/>
            <person name="Rocap G."/>
            <person name="Roy S.W."/>
            <person name="Sarai C."/>
            <person name="Schaack S."/>
            <person name="Shirato S."/>
            <person name="Slamovits C.H."/>
            <person name="Spencer D.F."/>
            <person name="Suzuki S."/>
            <person name="Worden A.Z."/>
            <person name="Zauner S."/>
            <person name="Barry K."/>
            <person name="Bell C."/>
            <person name="Bharti A.K."/>
            <person name="Crow J.A."/>
            <person name="Grimwood J."/>
            <person name="Kramer R."/>
            <person name="Lindquist E."/>
            <person name="Lucas S."/>
            <person name="Salamov A."/>
            <person name="McFadden G.I."/>
            <person name="Lane C.E."/>
            <person name="Keeling P.J."/>
            <person name="Gray M.W."/>
            <person name="Grigoriev I.V."/>
            <person name="Archibald J.M."/>
        </authorList>
    </citation>
    <scope>NUCLEOTIDE SEQUENCE</scope>
    <source>
        <strain evidence="6 8">CCMP2712</strain>
    </source>
</reference>
<proteinExistence type="inferred from homology"/>
<dbReference type="PROSITE" id="PS51858">
    <property type="entry name" value="PPPDE"/>
    <property type="match status" value="1"/>
</dbReference>
<feature type="region of interest" description="Disordered" evidence="4">
    <location>
        <begin position="457"/>
        <end position="478"/>
    </location>
</feature>
<dbReference type="Proteomes" id="UP000011087">
    <property type="component" value="Unassembled WGS sequence"/>
</dbReference>
<dbReference type="OrthoDB" id="412286at2759"/>
<dbReference type="PANTHER" id="PTHR12378">
    <property type="entry name" value="DESUMOYLATING ISOPEPTIDASE"/>
    <property type="match status" value="1"/>
</dbReference>
<dbReference type="GeneID" id="17294920"/>